<dbReference type="STRING" id="1108595.BKX93_14990"/>
<name>A0A1D9LIS6_9NEIS</name>
<comment type="similarity">
    <text evidence="1">Belongs to the nucleoside-specific channel-forming outer membrane porin (Tsx) (TC 1.B.10) family.</text>
</comment>
<sequence length="260" mass="29073">MNTRKSLLALSLLAASALAHAGDYSFGNVSFNQLNWSDSTLDKTQAAPFGAKRNFQYLEAEGGMGRSWGDLYGFFDLENWNRNETEIPAADRRYTTKVVARFNITDIGGVPVKLYTHVYDTRGHNFFDQNRVLGLGTDLSFGRVWFKPFLGAHQELKYGVGAHRNGWMTGYVAGFDFNAFGQPFSMTQWHETEFGRSDYFVGVAQPGGVVNKRTGQNGAVALWWNPTKSFTAGVQYRYAINKLGVAGNENAMIYSAKYNF</sequence>
<reference evidence="3 4" key="1">
    <citation type="submission" date="2016-10" db="EMBL/GenBank/DDBJ databases">
        <title>Chromobacterium muskegensis sp. nov., an insecticidal bacterium isolated from Sphagnum bogs.</title>
        <authorList>
            <person name="Sparks M.E."/>
            <person name="Blackburn M.B."/>
            <person name="Gundersen-Rindal D.E."/>
            <person name="Mitchell A."/>
            <person name="Farrar R."/>
            <person name="Kuhar D."/>
        </authorList>
    </citation>
    <scope>NUCLEOTIDE SEQUENCE [LARGE SCALE GENOMIC DNA]</scope>
    <source>
        <strain evidence="3 4">21-1</strain>
    </source>
</reference>
<dbReference type="KEGG" id="cvc:BKX93_14990"/>
<gene>
    <name evidence="3" type="ORF">BKX93_14990</name>
</gene>
<dbReference type="RefSeq" id="WP_070980435.1">
    <property type="nucleotide sequence ID" value="NZ_CP017707.1"/>
</dbReference>
<dbReference type="GeneID" id="68842513"/>
<feature type="chain" id="PRO_5009443171" description="Ion channel protein Tsx" evidence="2">
    <location>
        <begin position="22"/>
        <end position="260"/>
    </location>
</feature>
<accession>A0A1D9LIS6</accession>
<proteinExistence type="inferred from homology"/>
<organism evidence="3 4">
    <name type="scientific">Chromobacterium vaccinii</name>
    <dbReference type="NCBI Taxonomy" id="1108595"/>
    <lineage>
        <taxon>Bacteria</taxon>
        <taxon>Pseudomonadati</taxon>
        <taxon>Pseudomonadota</taxon>
        <taxon>Betaproteobacteria</taxon>
        <taxon>Neisseriales</taxon>
        <taxon>Chromobacteriaceae</taxon>
        <taxon>Chromobacterium</taxon>
    </lineage>
</organism>
<dbReference type="InterPro" id="IPR036777">
    <property type="entry name" value="Channel_Tsx-like_sf"/>
</dbReference>
<dbReference type="EMBL" id="CP017707">
    <property type="protein sequence ID" value="AOZ51176.1"/>
    <property type="molecule type" value="Genomic_DNA"/>
</dbReference>
<dbReference type="Pfam" id="PF03502">
    <property type="entry name" value="Channel_Tsx"/>
    <property type="match status" value="1"/>
</dbReference>
<keyword evidence="2" id="KW-0732">Signal</keyword>
<evidence type="ECO:0008006" key="5">
    <source>
        <dbReference type="Google" id="ProtNLM"/>
    </source>
</evidence>
<protein>
    <recommendedName>
        <fullName evidence="5">Ion channel protein Tsx</fullName>
    </recommendedName>
</protein>
<dbReference type="SUPFAM" id="SSF111364">
    <property type="entry name" value="Tsx-like channel"/>
    <property type="match status" value="1"/>
</dbReference>
<dbReference type="AlphaFoldDB" id="A0A1D9LIS6"/>
<evidence type="ECO:0000256" key="1">
    <source>
        <dbReference type="ARBA" id="ARBA00008728"/>
    </source>
</evidence>
<dbReference type="InterPro" id="IPR018013">
    <property type="entry name" value="Channel_Tsx-like"/>
</dbReference>
<evidence type="ECO:0000256" key="2">
    <source>
        <dbReference type="SAM" id="SignalP"/>
    </source>
</evidence>
<dbReference type="Proteomes" id="UP000178776">
    <property type="component" value="Chromosome"/>
</dbReference>
<evidence type="ECO:0000313" key="3">
    <source>
        <dbReference type="EMBL" id="AOZ51176.1"/>
    </source>
</evidence>
<feature type="signal peptide" evidence="2">
    <location>
        <begin position="1"/>
        <end position="21"/>
    </location>
</feature>
<evidence type="ECO:0000313" key="4">
    <source>
        <dbReference type="Proteomes" id="UP000178776"/>
    </source>
</evidence>
<dbReference type="GO" id="GO:0009279">
    <property type="term" value="C:cell outer membrane"/>
    <property type="evidence" value="ECO:0007669"/>
    <property type="project" value="InterPro"/>
</dbReference>